<dbReference type="GO" id="GO:0016020">
    <property type="term" value="C:membrane"/>
    <property type="evidence" value="ECO:0007669"/>
    <property type="project" value="UniProtKB-SubCell"/>
</dbReference>
<dbReference type="InterPro" id="IPR005804">
    <property type="entry name" value="FA_desaturase_dom"/>
</dbReference>
<dbReference type="GO" id="GO:0016717">
    <property type="term" value="F:oxidoreductase activity, acting on paired donors, with oxidation of a pair of donors resulting in the reduction of molecular oxygen to two molecules of water"/>
    <property type="evidence" value="ECO:0007669"/>
    <property type="project" value="TreeGrafter"/>
</dbReference>
<evidence type="ECO:0000313" key="10">
    <source>
        <dbReference type="Proteomes" id="UP000887540"/>
    </source>
</evidence>
<keyword evidence="6" id="KW-0443">Lipid metabolism</keyword>
<dbReference type="PANTHER" id="PTHR19353">
    <property type="entry name" value="FATTY ACID DESATURASE 2"/>
    <property type="match status" value="1"/>
</dbReference>
<organism evidence="10 11">
    <name type="scientific">Acrobeloides nanus</name>
    <dbReference type="NCBI Taxonomy" id="290746"/>
    <lineage>
        <taxon>Eukaryota</taxon>
        <taxon>Metazoa</taxon>
        <taxon>Ecdysozoa</taxon>
        <taxon>Nematoda</taxon>
        <taxon>Chromadorea</taxon>
        <taxon>Rhabditida</taxon>
        <taxon>Tylenchina</taxon>
        <taxon>Cephalobomorpha</taxon>
        <taxon>Cephaloboidea</taxon>
        <taxon>Cephalobidae</taxon>
        <taxon>Acrobeloides</taxon>
    </lineage>
</organism>
<protein>
    <submittedName>
        <fullName evidence="11">Fatty acid desaturase domain-containing protein</fullName>
    </submittedName>
</protein>
<feature type="domain" description="Fatty acid desaturase" evidence="9">
    <location>
        <begin position="8"/>
        <end position="138"/>
    </location>
</feature>
<evidence type="ECO:0000259" key="9">
    <source>
        <dbReference type="Pfam" id="PF00487"/>
    </source>
</evidence>
<accession>A0A914CAQ2</accession>
<evidence type="ECO:0000256" key="1">
    <source>
        <dbReference type="ARBA" id="ARBA00004141"/>
    </source>
</evidence>
<dbReference type="AlphaFoldDB" id="A0A914CAQ2"/>
<proteinExistence type="inferred from homology"/>
<dbReference type="WBParaSite" id="ACRNAN_Path_720.g2720.t1">
    <property type="protein sequence ID" value="ACRNAN_Path_720.g2720.t1"/>
    <property type="gene ID" value="ACRNAN_Path_720.g2720"/>
</dbReference>
<comment type="similarity">
    <text evidence="2">Belongs to the fatty acid desaturase type 1 family.</text>
</comment>
<comment type="subcellular location">
    <subcellularLocation>
        <location evidence="1">Membrane</location>
        <topology evidence="1">Multi-pass membrane protein</topology>
    </subcellularLocation>
</comment>
<reference evidence="11" key="1">
    <citation type="submission" date="2022-11" db="UniProtKB">
        <authorList>
            <consortium name="WormBaseParasite"/>
        </authorList>
    </citation>
    <scope>IDENTIFICATION</scope>
</reference>
<evidence type="ECO:0000256" key="8">
    <source>
        <dbReference type="SAM" id="Phobius"/>
    </source>
</evidence>
<evidence type="ECO:0000256" key="5">
    <source>
        <dbReference type="ARBA" id="ARBA00023002"/>
    </source>
</evidence>
<feature type="transmembrane region" description="Helical" evidence="8">
    <location>
        <begin position="17"/>
        <end position="34"/>
    </location>
</feature>
<keyword evidence="3 8" id="KW-0812">Transmembrane</keyword>
<evidence type="ECO:0000313" key="11">
    <source>
        <dbReference type="WBParaSite" id="ACRNAN_Path_720.g2720.t1"/>
    </source>
</evidence>
<evidence type="ECO:0000256" key="6">
    <source>
        <dbReference type="ARBA" id="ARBA00023098"/>
    </source>
</evidence>
<dbReference type="Pfam" id="PF00487">
    <property type="entry name" value="FA_desaturase"/>
    <property type="match status" value="1"/>
</dbReference>
<evidence type="ECO:0000256" key="7">
    <source>
        <dbReference type="ARBA" id="ARBA00023136"/>
    </source>
</evidence>
<dbReference type="GO" id="GO:0006629">
    <property type="term" value="P:lipid metabolic process"/>
    <property type="evidence" value="ECO:0007669"/>
    <property type="project" value="UniProtKB-KW"/>
</dbReference>
<dbReference type="PANTHER" id="PTHR19353:SF88">
    <property type="entry name" value="DELTA(5) FATTY ACID DESATURASE FAT-4"/>
    <property type="match status" value="1"/>
</dbReference>
<keyword evidence="10" id="KW-1185">Reference proteome</keyword>
<keyword evidence="7 8" id="KW-0472">Membrane</keyword>
<dbReference type="InterPro" id="IPR012171">
    <property type="entry name" value="Fatty_acid_desaturase"/>
</dbReference>
<evidence type="ECO:0000256" key="3">
    <source>
        <dbReference type="ARBA" id="ARBA00022692"/>
    </source>
</evidence>
<name>A0A914CAQ2_9BILA</name>
<dbReference type="Proteomes" id="UP000887540">
    <property type="component" value="Unplaced"/>
</dbReference>
<keyword evidence="4 8" id="KW-1133">Transmembrane helix</keyword>
<sequence>MHPCVVIHRKRARIEQVTLSIHWALVLLQLYFLPTFQVRVTYFLVSQLFGGFLLAHVVTYNHYSTDKFANKSPILENYPALQLYTTRNMRPGTFIDWLWGGLNYQIEHHLFPTMPRNKLKTVMPMVKDFCAKNKLPYMVDDYFTGWGYAIEQFRNVANIAAKIVNKASA</sequence>
<keyword evidence="5" id="KW-0560">Oxidoreductase</keyword>
<evidence type="ECO:0000256" key="4">
    <source>
        <dbReference type="ARBA" id="ARBA00022989"/>
    </source>
</evidence>
<evidence type="ECO:0000256" key="2">
    <source>
        <dbReference type="ARBA" id="ARBA00009295"/>
    </source>
</evidence>